<dbReference type="PANTHER" id="PTHR33317:SF1">
    <property type="entry name" value="POLYNUCLEOTIDYL TRANSFERASE, RIBONUCLEASE H-LIKE SUPERFAMILY PROTEIN"/>
    <property type="match status" value="1"/>
</dbReference>
<name>A0AA39RUF9_ACESA</name>
<dbReference type="InterPro" id="IPR012337">
    <property type="entry name" value="RNaseH-like_sf"/>
</dbReference>
<dbReference type="Gene3D" id="3.30.420.140">
    <property type="entry name" value="YqgF/RNase H-like domain"/>
    <property type="match status" value="1"/>
</dbReference>
<dbReference type="Proteomes" id="UP001168877">
    <property type="component" value="Unassembled WGS sequence"/>
</dbReference>
<gene>
    <name evidence="1" type="ORF">LWI29_010764</name>
</gene>
<evidence type="ECO:0000313" key="2">
    <source>
        <dbReference type="Proteomes" id="UP001168877"/>
    </source>
</evidence>
<dbReference type="PANTHER" id="PTHR33317">
    <property type="entry name" value="POLYNUCLEOTIDYL TRANSFERASE, RIBONUCLEASE H-LIKE SUPERFAMILY PROTEIN"/>
    <property type="match status" value="1"/>
</dbReference>
<proteinExistence type="predicted"/>
<dbReference type="AlphaFoldDB" id="A0AA39RUF9"/>
<dbReference type="InterPro" id="IPR005227">
    <property type="entry name" value="YqgF"/>
</dbReference>
<protein>
    <submittedName>
        <fullName evidence="1">Uncharacterized protein</fullName>
    </submittedName>
</protein>
<keyword evidence="2" id="KW-1185">Reference proteome</keyword>
<reference evidence="1" key="2">
    <citation type="submission" date="2023-06" db="EMBL/GenBank/DDBJ databases">
        <authorList>
            <person name="Swenson N.G."/>
            <person name="Wegrzyn J.L."/>
            <person name="Mcevoy S.L."/>
        </authorList>
    </citation>
    <scope>NUCLEOTIDE SEQUENCE</scope>
    <source>
        <strain evidence="1">NS2018</strain>
        <tissue evidence="1">Leaf</tissue>
    </source>
</reference>
<accession>A0AA39RUF9</accession>
<reference evidence="1" key="1">
    <citation type="journal article" date="2022" name="Plant J.">
        <title>Strategies of tolerance reflected in two North American maple genomes.</title>
        <authorList>
            <person name="McEvoy S.L."/>
            <person name="Sezen U.U."/>
            <person name="Trouern-Trend A."/>
            <person name="McMahon S.M."/>
            <person name="Schaberg P.G."/>
            <person name="Yang J."/>
            <person name="Wegrzyn J.L."/>
            <person name="Swenson N.G."/>
        </authorList>
    </citation>
    <scope>NUCLEOTIDE SEQUENCE</scope>
    <source>
        <strain evidence="1">NS2018</strain>
    </source>
</reference>
<dbReference type="InterPro" id="IPR037027">
    <property type="entry name" value="YqgF/RNaseH-like_dom_sf"/>
</dbReference>
<comment type="caution">
    <text evidence="1">The sequence shown here is derived from an EMBL/GenBank/DDBJ whole genome shotgun (WGS) entry which is preliminary data.</text>
</comment>
<evidence type="ECO:0000313" key="1">
    <source>
        <dbReference type="EMBL" id="KAK0578459.1"/>
    </source>
</evidence>
<dbReference type="EMBL" id="JAUESC010000385">
    <property type="protein sequence ID" value="KAK0578459.1"/>
    <property type="molecule type" value="Genomic_DNA"/>
</dbReference>
<dbReference type="SUPFAM" id="SSF53098">
    <property type="entry name" value="Ribonuclease H-like"/>
    <property type="match status" value="1"/>
</dbReference>
<dbReference type="GO" id="GO:0000967">
    <property type="term" value="P:rRNA 5'-end processing"/>
    <property type="evidence" value="ECO:0007669"/>
    <property type="project" value="TreeGrafter"/>
</dbReference>
<organism evidence="1 2">
    <name type="scientific">Acer saccharum</name>
    <name type="common">Sugar maple</name>
    <dbReference type="NCBI Taxonomy" id="4024"/>
    <lineage>
        <taxon>Eukaryota</taxon>
        <taxon>Viridiplantae</taxon>
        <taxon>Streptophyta</taxon>
        <taxon>Embryophyta</taxon>
        <taxon>Tracheophyta</taxon>
        <taxon>Spermatophyta</taxon>
        <taxon>Magnoliopsida</taxon>
        <taxon>eudicotyledons</taxon>
        <taxon>Gunneridae</taxon>
        <taxon>Pentapetalae</taxon>
        <taxon>rosids</taxon>
        <taxon>malvids</taxon>
        <taxon>Sapindales</taxon>
        <taxon>Sapindaceae</taxon>
        <taxon>Hippocastanoideae</taxon>
        <taxon>Acereae</taxon>
        <taxon>Acer</taxon>
    </lineage>
</organism>
<sequence>MKYVKPCSLFYEMLKSAMELADKKPLGPQLLGLNLLEKHVTISISEPRLLLAIHYGVVERKRRNIHTIANLFRTLIPKYNLEGAVIGCPDIESTDNHEVAKVKSFVEDLCNTGKLEGLKYTYWDKRFAPREVVVAEEAASRWQRWSGGGYSLVCSGGTMEWWWLQQWKIWVVIGLLAVMGGGGEGLR</sequence>